<dbReference type="SUPFAM" id="SSF51182">
    <property type="entry name" value="RmlC-like cupins"/>
    <property type="match status" value="1"/>
</dbReference>
<reference evidence="2" key="1">
    <citation type="journal article" date="2015" name="BMC Genomics">
        <title>Comparative genomics of Fructobacillus spp. and Leuconostoc spp. reveals niche-specific evolution of Fructobacillus spp.</title>
        <authorList>
            <person name="Endo A."/>
            <person name="Tanizawa Y."/>
            <person name="Tanaka N."/>
            <person name="Maeno S."/>
            <person name="Kumar H."/>
            <person name="Shiwa Y."/>
            <person name="Okada S."/>
            <person name="Yoshikawa H."/>
            <person name="Dicks L."/>
            <person name="Nakagawa J."/>
            <person name="Arita M."/>
        </authorList>
    </citation>
    <scope>NUCLEOTIDE SEQUENCE [LARGE SCALE GENOMIC DNA]</scope>
    <source>
        <strain evidence="2">F214-1</strain>
    </source>
</reference>
<dbReference type="InterPro" id="IPR047263">
    <property type="entry name" value="HNL-like_cupin"/>
</dbReference>
<dbReference type="InterPro" id="IPR013096">
    <property type="entry name" value="Cupin_2"/>
</dbReference>
<dbReference type="InterPro" id="IPR014710">
    <property type="entry name" value="RmlC-like_jellyroll"/>
</dbReference>
<dbReference type="EMBL" id="DF968091">
    <property type="protein sequence ID" value="GAP04958.1"/>
    <property type="molecule type" value="Genomic_DNA"/>
</dbReference>
<evidence type="ECO:0000259" key="1">
    <source>
        <dbReference type="Pfam" id="PF07883"/>
    </source>
</evidence>
<dbReference type="Gene3D" id="2.60.120.10">
    <property type="entry name" value="Jelly Rolls"/>
    <property type="match status" value="1"/>
</dbReference>
<dbReference type="RefSeq" id="WP_059394303.1">
    <property type="nucleotide sequence ID" value="NZ_DF968091.1"/>
</dbReference>
<proteinExistence type="predicted"/>
<sequence>MTVEKDLSKSVVFPVDSKITNDFFIGDAYLDMIIPEPTASTGAAGNVTFAPGARNNWHVHEIGQTLLVTGGEGWYQEEGKVAEKLVAGDIKVIPAGINHWHGATSNSWFVHIAIAPGSTTWNGQVDDEQYADAEAGKIVMENK</sequence>
<protein>
    <submittedName>
        <fullName evidence="2">Double-stranded beta-helix-like protein</fullName>
    </submittedName>
</protein>
<name>A0A3F3HBY7_9LACO</name>
<evidence type="ECO:0000313" key="2">
    <source>
        <dbReference type="EMBL" id="GAP04958.1"/>
    </source>
</evidence>
<dbReference type="Pfam" id="PF07883">
    <property type="entry name" value="Cupin_2"/>
    <property type="match status" value="1"/>
</dbReference>
<dbReference type="InterPro" id="IPR011051">
    <property type="entry name" value="RmlC_Cupin_sf"/>
</dbReference>
<dbReference type="AlphaFoldDB" id="A0A3F3HBY7"/>
<accession>A0A3F3HBY7</accession>
<dbReference type="Proteomes" id="UP000064514">
    <property type="component" value="Unassembled WGS sequence"/>
</dbReference>
<organism evidence="2">
    <name type="scientific">Fructobacillus tropaeoli</name>
    <dbReference type="NCBI Taxonomy" id="709323"/>
    <lineage>
        <taxon>Bacteria</taxon>
        <taxon>Bacillati</taxon>
        <taxon>Bacillota</taxon>
        <taxon>Bacilli</taxon>
        <taxon>Lactobacillales</taxon>
        <taxon>Lactobacillaceae</taxon>
        <taxon>Fructobacillus</taxon>
    </lineage>
</organism>
<dbReference type="CDD" id="cd02233">
    <property type="entry name" value="cupin_HNL-like"/>
    <property type="match status" value="1"/>
</dbReference>
<dbReference type="PANTHER" id="PTHR43698">
    <property type="entry name" value="RIBD C-TERMINAL DOMAIN CONTAINING PROTEIN"/>
    <property type="match status" value="1"/>
</dbReference>
<feature type="domain" description="Cupin type-2" evidence="1">
    <location>
        <begin position="47"/>
        <end position="106"/>
    </location>
</feature>
<gene>
    <name evidence="2" type="ORF">FTRO_0140030</name>
</gene>
<dbReference type="STRING" id="709323.GCA_001047135_01527"/>
<dbReference type="PANTHER" id="PTHR43698:SF1">
    <property type="entry name" value="BLL4564 PROTEIN"/>
    <property type="match status" value="1"/>
</dbReference>